<dbReference type="SMART" id="SM00213">
    <property type="entry name" value="UBQ"/>
    <property type="match status" value="1"/>
</dbReference>
<feature type="compositionally biased region" description="Polar residues" evidence="1">
    <location>
        <begin position="476"/>
        <end position="486"/>
    </location>
</feature>
<sequence length="1052" mass="108460">MEPIQERSGGSGGEVPGETMEIKIKTLDSQSYTIRVAKNVAVPALKEHLATVVGVPADSQRLICRGKVLKDDQLLSAYNVEDGHTLHLVARPLLPPAGTGPSTAGAEGLDSSLAHMAGHVSHSLLMGTINIPDTGEGAMPDLSRIISAVLNTVGIANVGAQNTGGNGNTPTVSMGVLPTQGGETGGTQAEGRPALGEEDSQVRALELQIDALYGVPPNNSAPGVPSPFQAVQHPGVVPDVLTTMSQYLDRLEQSFSSHGRAVSGTSVGSSTPSGVDTERTRSSPAALGALVQRVNNLLRGQASSALAHLGEQLANEAEITDAAAREEVQHTAFHDGNLIQQVGALLLELGRTTLSLHMGQSPGEAVVNAGPAIFISPAGPNPIMVQPLPLQTSAAFPIGQSQPRSLTLAPSSAAAGTPRSIHIHIHTSDLGAPSASPSPSLSSPPPQRSAQELALAASRASGGVTVHQMLEHADLSSPSQTLTDTGITIHPVNESPGGTTATPIPPGHTGMQGSIMTFDEHGAMRVVPVHSHAGSSSGHPWASFETGAHFHPLLARFQHQFSGQPFTLSRNAVPPVSQPASTPHVAASRQPNLTTDTQQGASGAAGTGDRGNSMSGSGGVDVARLVTSVAPLLHHLAEALQNGPPPLGAQSTQPQRSSMETDVRGAEDPQASSGSAEGLGRQSIGEGGVVSMELMASSEDGQIMATNSQPTSGETMEVGESGDTSGPSLVSPPVGLGLGGLQPLLPRTRRRRQQSQHSEEQQRQAGQSLLRNLAGYQEAPGDTPSRNRRAPGLGNILRAAGVGSETQQAGPGILGQFMRSPAMETLVQQVMQGVGDVEAASGGRRAAPAAGQDLGGMLQHMMPMMSQVLGGGALSMMPPPAVATSSQSQAEGGSARDTSGSERWKQALTPEEQSGWSETMTADEESQQSMPPQRPFSDVYSRGSPVAKRQKTEMEGTAQRLEEGEAAQEVLRSVADAAGTRVLGNSSVTTSTSLAQHVSQADGLADAYLAVLFHDLAARVAADPDFEDGSRFPSATRVFQQHSDAPTEADGH</sequence>
<evidence type="ECO:0000313" key="4">
    <source>
        <dbReference type="Proteomes" id="UP001497444"/>
    </source>
</evidence>
<feature type="compositionally biased region" description="Polar residues" evidence="1">
    <location>
        <begin position="911"/>
        <end position="920"/>
    </location>
</feature>
<organism evidence="3 4">
    <name type="scientific">Sphagnum jensenii</name>
    <dbReference type="NCBI Taxonomy" id="128206"/>
    <lineage>
        <taxon>Eukaryota</taxon>
        <taxon>Viridiplantae</taxon>
        <taxon>Streptophyta</taxon>
        <taxon>Embryophyta</taxon>
        <taxon>Bryophyta</taxon>
        <taxon>Sphagnophytina</taxon>
        <taxon>Sphagnopsida</taxon>
        <taxon>Sphagnales</taxon>
        <taxon>Sphagnaceae</taxon>
        <taxon>Sphagnum</taxon>
    </lineage>
</organism>
<dbReference type="EMBL" id="OZ020101">
    <property type="protein sequence ID" value="CAK9274420.1"/>
    <property type="molecule type" value="Genomic_DNA"/>
</dbReference>
<evidence type="ECO:0000259" key="2">
    <source>
        <dbReference type="PROSITE" id="PS50053"/>
    </source>
</evidence>
<feature type="compositionally biased region" description="Low complexity" evidence="1">
    <location>
        <begin position="432"/>
        <end position="441"/>
    </location>
</feature>
<feature type="compositionally biased region" description="Polar residues" evidence="1">
    <location>
        <begin position="704"/>
        <end position="714"/>
    </location>
</feature>
<feature type="region of interest" description="Disordered" evidence="1">
    <location>
        <begin position="640"/>
        <end position="683"/>
    </location>
</feature>
<dbReference type="InterPro" id="IPR019956">
    <property type="entry name" value="Ubiquitin_dom"/>
</dbReference>
<dbReference type="PRINTS" id="PR00348">
    <property type="entry name" value="UBIQUITIN"/>
</dbReference>
<dbReference type="Proteomes" id="UP001497444">
    <property type="component" value="Chromosome 6"/>
</dbReference>
<feature type="domain" description="Ubiquitin-like" evidence="2">
    <location>
        <begin position="20"/>
        <end position="91"/>
    </location>
</feature>
<dbReference type="Gene3D" id="3.10.20.90">
    <property type="entry name" value="Phosphatidylinositol 3-kinase Catalytic Subunit, Chain A, domain 1"/>
    <property type="match status" value="1"/>
</dbReference>
<feature type="region of interest" description="Disordered" evidence="1">
    <location>
        <begin position="704"/>
        <end position="766"/>
    </location>
</feature>
<dbReference type="Pfam" id="PF00240">
    <property type="entry name" value="ubiquitin"/>
    <property type="match status" value="1"/>
</dbReference>
<dbReference type="PANTHER" id="PTHR15204">
    <property type="entry name" value="LARGE PROLINE-RICH PROTEIN BAG6"/>
    <property type="match status" value="1"/>
</dbReference>
<feature type="region of interest" description="Disordered" evidence="1">
    <location>
        <begin position="1025"/>
        <end position="1052"/>
    </location>
</feature>
<keyword evidence="4" id="KW-1185">Reference proteome</keyword>
<dbReference type="SUPFAM" id="SSF54236">
    <property type="entry name" value="Ubiquitin-like"/>
    <property type="match status" value="1"/>
</dbReference>
<feature type="compositionally biased region" description="Low complexity" evidence="1">
    <location>
        <begin position="262"/>
        <end position="275"/>
    </location>
</feature>
<reference evidence="3" key="1">
    <citation type="submission" date="2024-02" db="EMBL/GenBank/DDBJ databases">
        <authorList>
            <consortium name="ELIXIR-Norway"/>
            <consortium name="Elixir Norway"/>
        </authorList>
    </citation>
    <scope>NUCLEOTIDE SEQUENCE</scope>
</reference>
<feature type="compositionally biased region" description="Low complexity" evidence="1">
    <location>
        <begin position="724"/>
        <end position="746"/>
    </location>
</feature>
<gene>
    <name evidence="3" type="ORF">CSSPJE1EN1_LOCUS19898</name>
</gene>
<feature type="region of interest" description="Disordered" evidence="1">
    <location>
        <begin position="428"/>
        <end position="450"/>
    </location>
</feature>
<name>A0ABP0XA16_9BRYO</name>
<proteinExistence type="predicted"/>
<feature type="region of interest" description="Disordered" evidence="1">
    <location>
        <begin position="258"/>
        <end position="282"/>
    </location>
</feature>
<dbReference type="InterPro" id="IPR000626">
    <property type="entry name" value="Ubiquitin-like_dom"/>
</dbReference>
<feature type="region of interest" description="Disordered" evidence="1">
    <location>
        <begin position="566"/>
        <end position="619"/>
    </location>
</feature>
<dbReference type="PROSITE" id="PS50053">
    <property type="entry name" value="UBIQUITIN_2"/>
    <property type="match status" value="1"/>
</dbReference>
<evidence type="ECO:0000313" key="3">
    <source>
        <dbReference type="EMBL" id="CAK9274420.1"/>
    </source>
</evidence>
<feature type="region of interest" description="Disordered" evidence="1">
    <location>
        <begin position="473"/>
        <end position="514"/>
    </location>
</feature>
<feature type="region of interest" description="Disordered" evidence="1">
    <location>
        <begin position="871"/>
        <end position="950"/>
    </location>
</feature>
<protein>
    <recommendedName>
        <fullName evidence="2">Ubiquitin-like domain-containing protein</fullName>
    </recommendedName>
</protein>
<evidence type="ECO:0000256" key="1">
    <source>
        <dbReference type="SAM" id="MobiDB-lite"/>
    </source>
</evidence>
<feature type="compositionally biased region" description="Polar residues" evidence="1">
    <location>
        <begin position="649"/>
        <end position="658"/>
    </location>
</feature>
<accession>A0ABP0XA16</accession>
<dbReference type="InterPro" id="IPR029071">
    <property type="entry name" value="Ubiquitin-like_domsf"/>
</dbReference>
<dbReference type="PANTHER" id="PTHR15204:SF0">
    <property type="entry name" value="LARGE PROLINE-RICH PROTEIN BAG6"/>
    <property type="match status" value="1"/>
</dbReference>